<feature type="region of interest" description="Actin-binding" evidence="23">
    <location>
        <begin position="1170"/>
        <end position="1192"/>
    </location>
</feature>
<dbReference type="GO" id="GO:0005516">
    <property type="term" value="F:calmodulin binding"/>
    <property type="evidence" value="ECO:0007669"/>
    <property type="project" value="UniProtKB-KW"/>
</dbReference>
<keyword evidence="8 24" id="KW-0812">Transmembrane</keyword>
<dbReference type="NCBIfam" id="NF003652">
    <property type="entry name" value="PRK05286.2-5"/>
    <property type="match status" value="1"/>
</dbReference>
<feature type="compositionally biased region" description="Low complexity" evidence="26">
    <location>
        <begin position="497"/>
        <end position="506"/>
    </location>
</feature>
<name>A0A444XUE9_ARAHY</name>
<dbReference type="SMART" id="SM00242">
    <property type="entry name" value="MYSc"/>
    <property type="match status" value="1"/>
</dbReference>
<evidence type="ECO:0000256" key="26">
    <source>
        <dbReference type="SAM" id="MobiDB-lite"/>
    </source>
</evidence>
<dbReference type="InterPro" id="IPR005719">
    <property type="entry name" value="Dihydroorotate_DH_2"/>
</dbReference>
<dbReference type="PROSITE" id="PS00911">
    <property type="entry name" value="DHODEHASE_1"/>
    <property type="match status" value="1"/>
</dbReference>
<keyword evidence="19 24" id="KW-0472">Membrane</keyword>
<evidence type="ECO:0000256" key="21">
    <source>
        <dbReference type="ARBA" id="ARBA00023203"/>
    </source>
</evidence>
<evidence type="ECO:0000259" key="28">
    <source>
        <dbReference type="PROSITE" id="PS51844"/>
    </source>
</evidence>
<comment type="catalytic activity">
    <reaction evidence="22 24">
        <text>(S)-dihydroorotate + a quinone = orotate + a quinol</text>
        <dbReference type="Rhea" id="RHEA:30187"/>
        <dbReference type="ChEBI" id="CHEBI:24646"/>
        <dbReference type="ChEBI" id="CHEBI:30839"/>
        <dbReference type="ChEBI" id="CHEBI:30864"/>
        <dbReference type="ChEBI" id="CHEBI:132124"/>
        <dbReference type="EC" id="1.3.5.2"/>
    </reaction>
</comment>
<dbReference type="UniPathway" id="UPA00070">
    <property type="reaction ID" value="UER00946"/>
</dbReference>
<feature type="binding site" evidence="23">
    <location>
        <begin position="742"/>
        <end position="749"/>
    </location>
    <ligand>
        <name>ATP</name>
        <dbReference type="ChEBI" id="CHEBI:30616"/>
    </ligand>
</feature>
<dbReference type="Gene3D" id="1.20.120.720">
    <property type="entry name" value="Myosin VI head, motor domain, U50 subdomain"/>
    <property type="match status" value="1"/>
</dbReference>
<feature type="compositionally biased region" description="Polar residues" evidence="26">
    <location>
        <begin position="201"/>
        <end position="210"/>
    </location>
</feature>
<evidence type="ECO:0000256" key="15">
    <source>
        <dbReference type="ARBA" id="ARBA00023002"/>
    </source>
</evidence>
<evidence type="ECO:0000256" key="18">
    <source>
        <dbReference type="ARBA" id="ARBA00023128"/>
    </source>
</evidence>
<dbReference type="Gene3D" id="1.20.5.4820">
    <property type="match status" value="1"/>
</dbReference>
<dbReference type="InterPro" id="IPR004009">
    <property type="entry name" value="SH3_Myosin"/>
</dbReference>
<evidence type="ECO:0000259" key="27">
    <source>
        <dbReference type="PROSITE" id="PS51456"/>
    </source>
</evidence>
<evidence type="ECO:0000256" key="9">
    <source>
        <dbReference type="ARBA" id="ARBA00022741"/>
    </source>
</evidence>
<dbReference type="GO" id="GO:0016459">
    <property type="term" value="C:myosin complex"/>
    <property type="evidence" value="ECO:0007669"/>
    <property type="project" value="UniProtKB-KW"/>
</dbReference>
<evidence type="ECO:0000256" key="3">
    <source>
        <dbReference type="ARBA" id="ARBA00005359"/>
    </source>
</evidence>
<evidence type="ECO:0000256" key="14">
    <source>
        <dbReference type="ARBA" id="ARBA00022989"/>
    </source>
</evidence>
<dbReference type="Gene3D" id="3.40.850.10">
    <property type="entry name" value="Kinesin motor domain"/>
    <property type="match status" value="2"/>
</dbReference>
<keyword evidence="18 24" id="KW-0496">Mitochondrion</keyword>
<dbReference type="Pfam" id="PF00612">
    <property type="entry name" value="IQ"/>
    <property type="match status" value="1"/>
</dbReference>
<dbReference type="EC" id="1.3.5.2" evidence="4 24"/>
<dbReference type="GO" id="GO:0007015">
    <property type="term" value="P:actin filament organization"/>
    <property type="evidence" value="ECO:0007669"/>
    <property type="project" value="TreeGrafter"/>
</dbReference>
<dbReference type="Proteomes" id="UP000289738">
    <property type="component" value="Chromosome B09"/>
</dbReference>
<comment type="subcellular location">
    <subcellularLocation>
        <location evidence="1 24">Mitochondrion inner membrane</location>
        <topology evidence="1 24">Single-pass membrane protein</topology>
    </subcellularLocation>
</comment>
<sequence length="1599" mass="177953">MAAWSSRKLLKEVLLRRVCSNPPLPRFRCFSTSAPESAPKISHHSKKGRLLTGATIGIVIAGGAYVTTKLVNPFFALLDAEFAHTLAVSAAARGWVPREKRVDPPIIGLEVWGRKFSNPVGLAAGFDKNAEAVDGLLGMGFGFVEVGSVTPVPQDGNPKPRIFRLRQEGAIINRCGFNSQGIVAVAKRLGAQHGKRKLDETSSSSRTSNNDVKHGGKAGPGILGVNLGKNKTSEDAAADYVQGVHTLSQYADYLVINVSSPNTPGLRMLQGRKQLKDLVKKIQAARDEMQWGDEGPPPLLVKIAPDLSKDDLEDIAAVAVALNLDGLIISNTTISRPDTVSSNPLASEAGGLSGKPLFDLSTNILKQMYILTRGKIPLIGCGGISSGEDAYKKIRSGATLVQLYTAFAYGGPALIPQMKAELAECLERDGFKSILEAVGADCRFFFVFFFTELPSSDSFNAQPEDLFNLGDMSRTSSVPPAFQSIKSLPPDFKVANNLNGGLSSKNGDVRLRSGDPVRSSSPANGALVVEVSKEVHNCASNMDVFDEDSPYSGQVRLLEEDRPSNGDEDSESVPLPLSSNSTSTRESRWCDTTPYASKKKVQCWLQLSNGNWELVKIIRSSGTESVVSLPDGKVLKVHDESLVSANPDILDGVDDLMQLSYLNEPSVLYNLQYRYNQNMIYTKAGPVLVAINPFKKVPLYGNDYIEAYKRKRIESPHVYAITDTAIREMIRDEVNQSIIISGESGAGKTETAKIAMQYLAALGGGSGIEYEILKTNPILEAFGNGKTLRNDNSSRFSRVVQCNEGERSYHIFYQLCAGAPPSLREKLNLRSAEEYKYLRQSNCYSIVGVNDAEEFRIVVEALDVVHISKEDQESVFAMLAAVLWLGNVSFTVIDNENHVQAVEDEGLFSVAKLIGCDIEDLKFTLTTRKMKVGNDNIVQKLKLSQAIDARDALAKSIYSCLFDWIVEQINKSLAVGKRRTGRSISILDIYGFESFNRNSFEQFCINYANERLQQHFNRHLFKLEQEEYIQDGIDWAKVEFEDNQDCLNLFEKKPLGLLSLLDEESTFPNGTDLTFANKLKQHLNSNSCFKGERDKAFTVIYDTTGFLEKNRDLLHLDSIQLLSSSTCHLPQKFATQMLTQTEKPAVGPLHKSGGADSQKLSVATKFKGQLFQLMQRLESTTPHFIRCIKPNNLQSPGLYEQGLVLQQLRCCGVLEVVRISRSGFPTRMSHQKFARRYGFLLLENVASQDPLSVSVAILHQFNILPEMYQVGYTKLFFRTGQVGVLEDTRNRTLHGILRVQSCFRGYQALIRGEKSRKEYAASVHRHRAAVVIQKKTKTILARNRLKTTIDAAVVIQSFIRGWLVRRCSGDLSLLKSGGTKTNESDEVLVKSSFLAELQRRVLKAEAALREKEEENDILQQRLQQYDNRWSEYELKMKSMEEVWQKQMRSLQSSLSIAKKSLAMDDSERNSDASVNASDDRDYSWDMGGNHRRQESNGTRSMSAGLSVISRLAEEFEQRSQVFGDDAKFLVEVKSGQVEASLNPDKELRRLKQMFEAWKKDYGARLRETKVILNKLGSEDGSIEKAKKKWWGRRNSTRMN</sequence>
<dbReference type="PANTHER" id="PTHR13140:SF780">
    <property type="entry name" value="MYOSIN-1"/>
    <property type="match status" value="1"/>
</dbReference>
<dbReference type="EMBL" id="SDMP01000019">
    <property type="protein sequence ID" value="RYQ93381.1"/>
    <property type="molecule type" value="Genomic_DNA"/>
</dbReference>
<proteinExistence type="inferred from homology"/>
<feature type="compositionally biased region" description="Basic and acidic residues" evidence="26">
    <location>
        <begin position="1461"/>
        <end position="1470"/>
    </location>
</feature>
<evidence type="ECO:0000256" key="7">
    <source>
        <dbReference type="ARBA" id="ARBA00022643"/>
    </source>
</evidence>
<evidence type="ECO:0000256" key="4">
    <source>
        <dbReference type="ARBA" id="ARBA00012791"/>
    </source>
</evidence>
<keyword evidence="16 25" id="KW-0175">Coiled coil</keyword>
<keyword evidence="13" id="KW-0809">Transit peptide</keyword>
<feature type="domain" description="Myosin N-terminal SH3-like" evidence="28">
    <location>
        <begin position="598"/>
        <end position="647"/>
    </location>
</feature>
<keyword evidence="9 23" id="KW-0547">Nucleotide-binding</keyword>
<dbReference type="GO" id="GO:0006207">
    <property type="term" value="P:'de novo' pyrimidine nucleobase biosynthetic process"/>
    <property type="evidence" value="ECO:0007669"/>
    <property type="project" value="InterPro"/>
</dbReference>
<dbReference type="InterPro" id="IPR005720">
    <property type="entry name" value="Dihydroorotate_DH_cat"/>
</dbReference>
<keyword evidence="10 24" id="KW-0999">Mitochondrion inner membrane</keyword>
<dbReference type="InterPro" id="IPR000048">
    <property type="entry name" value="IQ_motif_EF-hand-BS"/>
</dbReference>
<evidence type="ECO:0000256" key="12">
    <source>
        <dbReference type="ARBA" id="ARBA00022860"/>
    </source>
</evidence>
<dbReference type="Gene3D" id="3.20.20.70">
    <property type="entry name" value="Aldolase class I"/>
    <property type="match status" value="1"/>
</dbReference>
<accession>A0A444XUE9</accession>
<evidence type="ECO:0000256" key="10">
    <source>
        <dbReference type="ARBA" id="ARBA00022792"/>
    </source>
</evidence>
<evidence type="ECO:0000256" key="8">
    <source>
        <dbReference type="ARBA" id="ARBA00022692"/>
    </source>
</evidence>
<dbReference type="SUPFAM" id="SSF51395">
    <property type="entry name" value="FMN-linked oxidoreductases"/>
    <property type="match status" value="1"/>
</dbReference>
<comment type="similarity">
    <text evidence="23">Belongs to the TRAFAC class myosin-kinesin ATPase superfamily. Myosin family.</text>
</comment>
<evidence type="ECO:0000256" key="19">
    <source>
        <dbReference type="ARBA" id="ARBA00023136"/>
    </source>
</evidence>
<dbReference type="PANTHER" id="PTHR13140">
    <property type="entry name" value="MYOSIN"/>
    <property type="match status" value="1"/>
</dbReference>
<protein>
    <recommendedName>
        <fullName evidence="5 24">Dihydroorotate dehydrogenase (quinone), mitochondrial</fullName>
        <shortName evidence="24">DHOdehase</shortName>
        <ecNumber evidence="4 24">1.3.5.2</ecNumber>
    </recommendedName>
</protein>
<dbReference type="PROSITE" id="PS00912">
    <property type="entry name" value="DHODEHASE_2"/>
    <property type="match status" value="1"/>
</dbReference>
<evidence type="ECO:0000256" key="25">
    <source>
        <dbReference type="SAM" id="Coils"/>
    </source>
</evidence>
<evidence type="ECO:0000256" key="23">
    <source>
        <dbReference type="PROSITE-ProRule" id="PRU00782"/>
    </source>
</evidence>
<evidence type="ECO:0000256" key="6">
    <source>
        <dbReference type="ARBA" id="ARBA00022630"/>
    </source>
</evidence>
<dbReference type="GO" id="GO:0005524">
    <property type="term" value="F:ATP binding"/>
    <property type="evidence" value="ECO:0007669"/>
    <property type="project" value="UniProtKB-UniRule"/>
</dbReference>
<evidence type="ECO:0000313" key="29">
    <source>
        <dbReference type="EMBL" id="RYQ93381.1"/>
    </source>
</evidence>
<dbReference type="Gene3D" id="1.10.10.820">
    <property type="match status" value="1"/>
</dbReference>
<feature type="transmembrane region" description="Helical" evidence="24">
    <location>
        <begin position="50"/>
        <end position="68"/>
    </location>
</feature>
<dbReference type="FunFam" id="3.20.20.70:FF:000066">
    <property type="entry name" value="Dihydroorotate dehydrogenase (quinone), mitochondrial"/>
    <property type="match status" value="1"/>
</dbReference>
<keyword evidence="20 23" id="KW-0505">Motor protein</keyword>
<dbReference type="SUPFAM" id="SSF52540">
    <property type="entry name" value="P-loop containing nucleoside triphosphate hydrolases"/>
    <property type="match status" value="1"/>
</dbReference>
<keyword evidence="14 24" id="KW-1133">Transmembrane helix</keyword>
<evidence type="ECO:0000256" key="11">
    <source>
        <dbReference type="ARBA" id="ARBA00022840"/>
    </source>
</evidence>
<organism evidence="29 30">
    <name type="scientific">Arachis hypogaea</name>
    <name type="common">Peanut</name>
    <dbReference type="NCBI Taxonomy" id="3818"/>
    <lineage>
        <taxon>Eukaryota</taxon>
        <taxon>Viridiplantae</taxon>
        <taxon>Streptophyta</taxon>
        <taxon>Embryophyta</taxon>
        <taxon>Tracheophyta</taxon>
        <taxon>Spermatophyta</taxon>
        <taxon>Magnoliopsida</taxon>
        <taxon>eudicotyledons</taxon>
        <taxon>Gunneridae</taxon>
        <taxon>Pentapetalae</taxon>
        <taxon>rosids</taxon>
        <taxon>fabids</taxon>
        <taxon>Fabales</taxon>
        <taxon>Fabaceae</taxon>
        <taxon>Papilionoideae</taxon>
        <taxon>50 kb inversion clade</taxon>
        <taxon>dalbergioids sensu lato</taxon>
        <taxon>Dalbergieae</taxon>
        <taxon>Pterocarpus clade</taxon>
        <taxon>Arachis</taxon>
    </lineage>
</organism>
<feature type="domain" description="Myosin motor" evidence="27">
    <location>
        <begin position="651"/>
        <end position="1290"/>
    </location>
</feature>
<evidence type="ECO:0000256" key="2">
    <source>
        <dbReference type="ARBA" id="ARBA00005161"/>
    </source>
</evidence>
<feature type="region of interest" description="Disordered" evidence="26">
    <location>
        <begin position="193"/>
        <end position="223"/>
    </location>
</feature>
<dbReference type="CDD" id="cd04738">
    <property type="entry name" value="DHOD_2_like"/>
    <property type="match status" value="1"/>
</dbReference>
<evidence type="ECO:0000256" key="13">
    <source>
        <dbReference type="ARBA" id="ARBA00022946"/>
    </source>
</evidence>
<dbReference type="NCBIfam" id="TIGR01036">
    <property type="entry name" value="pyrD_sub2"/>
    <property type="match status" value="1"/>
</dbReference>
<keyword evidence="6 24" id="KW-0285">Flavoprotein</keyword>
<comment type="similarity">
    <text evidence="3 24">Belongs to the dihydroorotate dehydrogenase family. Type 2 subfamily.</text>
</comment>
<keyword evidence="11 23" id="KW-0067">ATP-binding</keyword>
<dbReference type="Gene3D" id="1.20.5.190">
    <property type="match status" value="1"/>
</dbReference>
<dbReference type="InterPro" id="IPR036961">
    <property type="entry name" value="Kinesin_motor_dom_sf"/>
</dbReference>
<dbReference type="Gene3D" id="1.20.58.530">
    <property type="match status" value="1"/>
</dbReference>
<evidence type="ECO:0000256" key="20">
    <source>
        <dbReference type="ARBA" id="ARBA00023175"/>
    </source>
</evidence>
<feature type="region of interest" description="Disordered" evidence="26">
    <location>
        <begin position="560"/>
        <end position="588"/>
    </location>
</feature>
<dbReference type="GO" id="GO:0005743">
    <property type="term" value="C:mitochondrial inner membrane"/>
    <property type="evidence" value="ECO:0007669"/>
    <property type="project" value="UniProtKB-SubCell"/>
</dbReference>
<evidence type="ECO:0000256" key="5">
    <source>
        <dbReference type="ARBA" id="ARBA00017599"/>
    </source>
</evidence>
<dbReference type="GO" id="GO:0106430">
    <property type="term" value="F:dihydroorotate dehydrogenase (quinone) activity"/>
    <property type="evidence" value="ECO:0007669"/>
    <property type="project" value="UniProtKB-EC"/>
</dbReference>
<keyword evidence="7 24" id="KW-0288">FMN</keyword>
<keyword evidence="17 23" id="KW-0518">Myosin</keyword>
<dbReference type="STRING" id="3818.A0A444XUE9"/>
<dbReference type="PRINTS" id="PR00193">
    <property type="entry name" value="MYOSINHEAVY"/>
</dbReference>
<evidence type="ECO:0000256" key="24">
    <source>
        <dbReference type="RuleBase" id="RU361255"/>
    </source>
</evidence>
<feature type="region of interest" description="Disordered" evidence="26">
    <location>
        <begin position="1461"/>
        <end position="1501"/>
    </location>
</feature>
<dbReference type="GO" id="GO:0000146">
    <property type="term" value="F:microfilament motor activity"/>
    <property type="evidence" value="ECO:0007669"/>
    <property type="project" value="TreeGrafter"/>
</dbReference>
<feature type="coiled-coil region" evidence="25">
    <location>
        <begin position="1394"/>
        <end position="1435"/>
    </location>
</feature>
<evidence type="ECO:0000256" key="17">
    <source>
        <dbReference type="ARBA" id="ARBA00023123"/>
    </source>
</evidence>
<dbReference type="Pfam" id="PF25369">
    <property type="entry name" value="SH3_VIII-1_N"/>
    <property type="match status" value="1"/>
</dbReference>
<dbReference type="GO" id="GO:0044205">
    <property type="term" value="P:'de novo' UMP biosynthetic process"/>
    <property type="evidence" value="ECO:0007669"/>
    <property type="project" value="UniProtKB-UniPathway"/>
</dbReference>
<dbReference type="PROSITE" id="PS50096">
    <property type="entry name" value="IQ"/>
    <property type="match status" value="1"/>
</dbReference>
<dbReference type="GO" id="GO:0030048">
    <property type="term" value="P:actin filament-based movement"/>
    <property type="evidence" value="ECO:0007669"/>
    <property type="project" value="UniProtKB-ARBA"/>
</dbReference>
<dbReference type="Pfam" id="PF01180">
    <property type="entry name" value="DHO_dh"/>
    <property type="match status" value="1"/>
</dbReference>
<dbReference type="GO" id="GO:0051015">
    <property type="term" value="F:actin filament binding"/>
    <property type="evidence" value="ECO:0007669"/>
    <property type="project" value="TreeGrafter"/>
</dbReference>
<comment type="cofactor">
    <cofactor evidence="24">
        <name>FMN</name>
        <dbReference type="ChEBI" id="CHEBI:58210"/>
    </cofactor>
    <text evidence="24">Binds 1 FMN per subunit.</text>
</comment>
<gene>
    <name evidence="29" type="ORF">Ahy_B09g099659</name>
</gene>
<evidence type="ECO:0000256" key="22">
    <source>
        <dbReference type="ARBA" id="ARBA00048639"/>
    </source>
</evidence>
<keyword evidence="15 24" id="KW-0560">Oxidoreductase</keyword>
<dbReference type="FunFam" id="1.10.10.820:FF:000001">
    <property type="entry name" value="Myosin heavy chain"/>
    <property type="match status" value="1"/>
</dbReference>
<feature type="region of interest" description="Disordered" evidence="26">
    <location>
        <begin position="497"/>
        <end position="523"/>
    </location>
</feature>
<dbReference type="InterPro" id="IPR001295">
    <property type="entry name" value="Dihydroorotate_DH_CS"/>
</dbReference>
<dbReference type="SMART" id="SM00015">
    <property type="entry name" value="IQ"/>
    <property type="match status" value="3"/>
</dbReference>
<dbReference type="InterPro" id="IPR027417">
    <property type="entry name" value="P-loop_NTPase"/>
</dbReference>
<dbReference type="PROSITE" id="PS51844">
    <property type="entry name" value="SH3_LIKE"/>
    <property type="match status" value="1"/>
</dbReference>
<keyword evidence="12" id="KW-0112">Calmodulin-binding</keyword>
<evidence type="ECO:0000313" key="30">
    <source>
        <dbReference type="Proteomes" id="UP000289738"/>
    </source>
</evidence>
<dbReference type="NCBIfam" id="NF003645">
    <property type="entry name" value="PRK05286.1-2"/>
    <property type="match status" value="1"/>
</dbReference>
<dbReference type="InterPro" id="IPR057535">
    <property type="entry name" value="MYO1-3_N_SH3"/>
</dbReference>
<dbReference type="Pfam" id="PF00063">
    <property type="entry name" value="Myosin_head"/>
    <property type="match status" value="2"/>
</dbReference>
<dbReference type="InterPro" id="IPR036022">
    <property type="entry name" value="MYSc_Myo8"/>
</dbReference>
<dbReference type="InterPro" id="IPR001609">
    <property type="entry name" value="Myosin_head_motor_dom-like"/>
</dbReference>
<comment type="pathway">
    <text evidence="2 24">Pyrimidine metabolism; UMP biosynthesis via de novo pathway; orotate from (S)-dihydroorotate (quinone route): step 1/1.</text>
</comment>
<keyword evidence="21 23" id="KW-0009">Actin-binding</keyword>
<evidence type="ECO:0000256" key="16">
    <source>
        <dbReference type="ARBA" id="ARBA00023054"/>
    </source>
</evidence>
<comment type="caution">
    <text evidence="29">The sequence shown here is derived from an EMBL/GenBank/DDBJ whole genome shotgun (WGS) entry which is preliminary data.</text>
</comment>
<dbReference type="PROSITE" id="PS51456">
    <property type="entry name" value="MYOSIN_MOTOR"/>
    <property type="match status" value="1"/>
</dbReference>
<reference evidence="29 30" key="1">
    <citation type="submission" date="2019-01" db="EMBL/GenBank/DDBJ databases">
        <title>Sequencing of cultivated peanut Arachis hypogaea provides insights into genome evolution and oil improvement.</title>
        <authorList>
            <person name="Chen X."/>
        </authorList>
    </citation>
    <scope>NUCLEOTIDE SEQUENCE [LARGE SCALE GENOMIC DNA]</scope>
    <source>
        <strain evidence="30">cv. Fuhuasheng</strain>
        <tissue evidence="29">Leaves</tissue>
    </source>
</reference>
<keyword evidence="30" id="KW-1185">Reference proteome</keyword>
<dbReference type="InterPro" id="IPR013785">
    <property type="entry name" value="Aldolase_TIM"/>
</dbReference>
<dbReference type="CDD" id="cd01383">
    <property type="entry name" value="MYSc_Myo8"/>
    <property type="match status" value="1"/>
</dbReference>
<evidence type="ECO:0000256" key="1">
    <source>
        <dbReference type="ARBA" id="ARBA00004434"/>
    </source>
</evidence>